<protein>
    <recommendedName>
        <fullName evidence="4">YtxH domain-containing protein</fullName>
    </recommendedName>
</protein>
<dbReference type="Pfam" id="PF19628">
    <property type="entry name" value="DUF6132"/>
    <property type="match status" value="1"/>
</dbReference>
<dbReference type="InterPro" id="IPR045764">
    <property type="entry name" value="DUF6132"/>
</dbReference>
<proteinExistence type="predicted"/>
<keyword evidence="1" id="KW-1133">Transmembrane helix</keyword>
<organism evidence="2 3">
    <name type="scientific">Bacteroides oleiciplenus</name>
    <dbReference type="NCBI Taxonomy" id="626931"/>
    <lineage>
        <taxon>Bacteria</taxon>
        <taxon>Pseudomonadati</taxon>
        <taxon>Bacteroidota</taxon>
        <taxon>Bacteroidia</taxon>
        <taxon>Bacteroidales</taxon>
        <taxon>Bacteroidaceae</taxon>
        <taxon>Bacteroides</taxon>
    </lineage>
</organism>
<dbReference type="AlphaFoldDB" id="A0A3E5B203"/>
<comment type="caution">
    <text evidence="2">The sequence shown here is derived from an EMBL/GenBank/DDBJ whole genome shotgun (WGS) entry which is preliminary data.</text>
</comment>
<evidence type="ECO:0000256" key="1">
    <source>
        <dbReference type="SAM" id="Phobius"/>
    </source>
</evidence>
<keyword evidence="1" id="KW-0812">Transmembrane</keyword>
<evidence type="ECO:0008006" key="4">
    <source>
        <dbReference type="Google" id="ProtNLM"/>
    </source>
</evidence>
<evidence type="ECO:0000313" key="2">
    <source>
        <dbReference type="EMBL" id="RGN31611.1"/>
    </source>
</evidence>
<dbReference type="RefSeq" id="WP_117725336.1">
    <property type="nucleotide sequence ID" value="NZ_QSUL01000017.1"/>
</dbReference>
<sequence>MGKTLIKRYWPTIVGAIIGAVGGYLYWRYVGCSAGTCPITSSPINSALWGTVMGGLLGNILQPIALKKSEKDK</sequence>
<feature type="transmembrane region" description="Helical" evidence="1">
    <location>
        <begin position="9"/>
        <end position="27"/>
    </location>
</feature>
<evidence type="ECO:0000313" key="3">
    <source>
        <dbReference type="Proteomes" id="UP000260983"/>
    </source>
</evidence>
<accession>A0A3E5B203</accession>
<dbReference type="Proteomes" id="UP000260983">
    <property type="component" value="Unassembled WGS sequence"/>
</dbReference>
<feature type="transmembrane region" description="Helical" evidence="1">
    <location>
        <begin position="47"/>
        <end position="66"/>
    </location>
</feature>
<keyword evidence="1" id="KW-0472">Membrane</keyword>
<name>A0A3E5B203_9BACE</name>
<reference evidence="2 3" key="1">
    <citation type="submission" date="2018-08" db="EMBL/GenBank/DDBJ databases">
        <title>A genome reference for cultivated species of the human gut microbiota.</title>
        <authorList>
            <person name="Zou Y."/>
            <person name="Xue W."/>
            <person name="Luo G."/>
        </authorList>
    </citation>
    <scope>NUCLEOTIDE SEQUENCE [LARGE SCALE GENOMIC DNA]</scope>
    <source>
        <strain evidence="2 3">OM05-15BH</strain>
    </source>
</reference>
<gene>
    <name evidence="2" type="ORF">DXB65_20150</name>
</gene>
<dbReference type="EMBL" id="QSUL01000017">
    <property type="protein sequence ID" value="RGN31611.1"/>
    <property type="molecule type" value="Genomic_DNA"/>
</dbReference>